<feature type="region of interest" description="Disordered" evidence="1">
    <location>
        <begin position="130"/>
        <end position="164"/>
    </location>
</feature>
<keyword evidence="3" id="KW-1185">Reference proteome</keyword>
<name>A0AAN8Y3F8_SOLBU</name>
<comment type="caution">
    <text evidence="2">The sequence shown here is derived from an EMBL/GenBank/DDBJ whole genome shotgun (WGS) entry which is preliminary data.</text>
</comment>
<dbReference type="AlphaFoldDB" id="A0AAN8Y3F8"/>
<evidence type="ECO:0000313" key="2">
    <source>
        <dbReference type="EMBL" id="KAK6777551.1"/>
    </source>
</evidence>
<protein>
    <submittedName>
        <fullName evidence="2">Uncharacterized protein</fullName>
    </submittedName>
</protein>
<feature type="compositionally biased region" description="Polar residues" evidence="1">
    <location>
        <begin position="134"/>
        <end position="143"/>
    </location>
</feature>
<feature type="compositionally biased region" description="Basic residues" evidence="1">
    <location>
        <begin position="150"/>
        <end position="164"/>
    </location>
</feature>
<organism evidence="2 3">
    <name type="scientific">Solanum bulbocastanum</name>
    <name type="common">Wild potato</name>
    <dbReference type="NCBI Taxonomy" id="147425"/>
    <lineage>
        <taxon>Eukaryota</taxon>
        <taxon>Viridiplantae</taxon>
        <taxon>Streptophyta</taxon>
        <taxon>Embryophyta</taxon>
        <taxon>Tracheophyta</taxon>
        <taxon>Spermatophyta</taxon>
        <taxon>Magnoliopsida</taxon>
        <taxon>eudicotyledons</taxon>
        <taxon>Gunneridae</taxon>
        <taxon>Pentapetalae</taxon>
        <taxon>asterids</taxon>
        <taxon>lamiids</taxon>
        <taxon>Solanales</taxon>
        <taxon>Solanaceae</taxon>
        <taxon>Solanoideae</taxon>
        <taxon>Solaneae</taxon>
        <taxon>Solanum</taxon>
    </lineage>
</organism>
<sequence>MGISIITDKVTLSKTRPTAKIKVKIDATIPLLKEVLIDLTNEAGHKEIIVQKVEYELILECCSHRKEQGHSDLKMWRSSVIQVGNKDLNAIALEAEIVEEEKGWATAGSNSMESSQKKDVIMDFVEEKPKSRFSLDSSRISKNQADKPIPRKIQRPKKKDRPSL</sequence>
<accession>A0AAN8Y3F8</accession>
<gene>
    <name evidence="2" type="ORF">RDI58_024268</name>
</gene>
<dbReference type="Proteomes" id="UP001371456">
    <property type="component" value="Unassembled WGS sequence"/>
</dbReference>
<dbReference type="EMBL" id="JBANQN010000010">
    <property type="protein sequence ID" value="KAK6777551.1"/>
    <property type="molecule type" value="Genomic_DNA"/>
</dbReference>
<proteinExistence type="predicted"/>
<evidence type="ECO:0000313" key="3">
    <source>
        <dbReference type="Proteomes" id="UP001371456"/>
    </source>
</evidence>
<reference evidence="2 3" key="1">
    <citation type="submission" date="2024-02" db="EMBL/GenBank/DDBJ databases">
        <title>de novo genome assembly of Solanum bulbocastanum strain 11H21.</title>
        <authorList>
            <person name="Hosaka A.J."/>
        </authorList>
    </citation>
    <scope>NUCLEOTIDE SEQUENCE [LARGE SCALE GENOMIC DNA]</scope>
    <source>
        <tissue evidence="2">Young leaves</tissue>
    </source>
</reference>
<evidence type="ECO:0000256" key="1">
    <source>
        <dbReference type="SAM" id="MobiDB-lite"/>
    </source>
</evidence>